<comment type="caution">
    <text evidence="7">The sequence shown here is derived from an EMBL/GenBank/DDBJ whole genome shotgun (WGS) entry which is preliminary data.</text>
</comment>
<organism evidence="7 8">
    <name type="scientific">Nonomuraea bangladeshensis</name>
    <dbReference type="NCBI Taxonomy" id="404385"/>
    <lineage>
        <taxon>Bacteria</taxon>
        <taxon>Bacillati</taxon>
        <taxon>Actinomycetota</taxon>
        <taxon>Actinomycetes</taxon>
        <taxon>Streptosporangiales</taxon>
        <taxon>Streptosporangiaceae</taxon>
        <taxon>Nonomuraea</taxon>
    </lineage>
</organism>
<dbReference type="SUPFAM" id="SSF88946">
    <property type="entry name" value="Sigma2 domain of RNA polymerase sigma factors"/>
    <property type="match status" value="1"/>
</dbReference>
<keyword evidence="1" id="KW-0805">Transcription regulation</keyword>
<keyword evidence="4" id="KW-0804">Transcription</keyword>
<feature type="region of interest" description="Disordered" evidence="5">
    <location>
        <begin position="147"/>
        <end position="171"/>
    </location>
</feature>
<accession>A0ABV3H113</accession>
<dbReference type="PANTHER" id="PTHR43133:SF8">
    <property type="entry name" value="RNA POLYMERASE SIGMA FACTOR HI_1459-RELATED"/>
    <property type="match status" value="1"/>
</dbReference>
<evidence type="ECO:0000256" key="2">
    <source>
        <dbReference type="ARBA" id="ARBA00023082"/>
    </source>
</evidence>
<evidence type="ECO:0000256" key="1">
    <source>
        <dbReference type="ARBA" id="ARBA00023015"/>
    </source>
</evidence>
<sequence length="301" mass="32756">MTDPPDHRPSVRGQAGLADRQDDSAIIETSLRTPERFAALFDRHATALHRYAARRLGPDHAEDVVAEAFTRAFETRHRYDLGCAEALPWLYGIITNVIGLHRRAEVRGYRAMARTGEDPVVAAFDERVAARVSASATRQRLAAALAKLGRGERDPQARSGSGAADSGTEVSMEDLEALPTDPEALRQKVISMQKGDPADELDIALLPLTSLIAELPAPAEVRSAAFRALAELPGVQRLGAVAGGEELLIQSGRHERRLVVDPETSQVIRTNWLPTATGGSMTMNRGWFVKLTTGWTDELPQ</sequence>
<dbReference type="Pfam" id="PF04542">
    <property type="entry name" value="Sigma70_r2"/>
    <property type="match status" value="1"/>
</dbReference>
<dbReference type="Gene3D" id="1.10.1740.10">
    <property type="match status" value="1"/>
</dbReference>
<evidence type="ECO:0000313" key="8">
    <source>
        <dbReference type="Proteomes" id="UP001552427"/>
    </source>
</evidence>
<evidence type="ECO:0000259" key="6">
    <source>
        <dbReference type="Pfam" id="PF04542"/>
    </source>
</evidence>
<name>A0ABV3H113_9ACTN</name>
<keyword evidence="2" id="KW-0731">Sigma factor</keyword>
<evidence type="ECO:0000256" key="5">
    <source>
        <dbReference type="SAM" id="MobiDB-lite"/>
    </source>
</evidence>
<protein>
    <submittedName>
        <fullName evidence="7">Sigma factor</fullName>
    </submittedName>
</protein>
<dbReference type="PANTHER" id="PTHR43133">
    <property type="entry name" value="RNA POLYMERASE ECF-TYPE SIGMA FACTO"/>
    <property type="match status" value="1"/>
</dbReference>
<dbReference type="InterPro" id="IPR007627">
    <property type="entry name" value="RNA_pol_sigma70_r2"/>
</dbReference>
<proteinExistence type="predicted"/>
<dbReference type="InterPro" id="IPR013325">
    <property type="entry name" value="RNA_pol_sigma_r2"/>
</dbReference>
<dbReference type="EMBL" id="JBFARM010000003">
    <property type="protein sequence ID" value="MEV4286238.1"/>
    <property type="molecule type" value="Genomic_DNA"/>
</dbReference>
<dbReference type="InterPro" id="IPR039425">
    <property type="entry name" value="RNA_pol_sigma-70-like"/>
</dbReference>
<evidence type="ECO:0000256" key="3">
    <source>
        <dbReference type="ARBA" id="ARBA00023125"/>
    </source>
</evidence>
<evidence type="ECO:0000256" key="4">
    <source>
        <dbReference type="ARBA" id="ARBA00023163"/>
    </source>
</evidence>
<dbReference type="Proteomes" id="UP001552427">
    <property type="component" value="Unassembled WGS sequence"/>
</dbReference>
<reference evidence="7 8" key="1">
    <citation type="submission" date="2024-06" db="EMBL/GenBank/DDBJ databases">
        <title>The Natural Products Discovery Center: Release of the First 8490 Sequenced Strains for Exploring Actinobacteria Biosynthetic Diversity.</title>
        <authorList>
            <person name="Kalkreuter E."/>
            <person name="Kautsar S.A."/>
            <person name="Yang D."/>
            <person name="Bader C.D."/>
            <person name="Teijaro C.N."/>
            <person name="Fluegel L."/>
            <person name="Davis C.M."/>
            <person name="Simpson J.R."/>
            <person name="Lauterbach L."/>
            <person name="Steele A.D."/>
            <person name="Gui C."/>
            <person name="Meng S."/>
            <person name="Li G."/>
            <person name="Viehrig K."/>
            <person name="Ye F."/>
            <person name="Su P."/>
            <person name="Kiefer A.F."/>
            <person name="Nichols A."/>
            <person name="Cepeda A.J."/>
            <person name="Yan W."/>
            <person name="Fan B."/>
            <person name="Jiang Y."/>
            <person name="Adhikari A."/>
            <person name="Zheng C.-J."/>
            <person name="Schuster L."/>
            <person name="Cowan T.M."/>
            <person name="Smanski M.J."/>
            <person name="Chevrette M.G."/>
            <person name="De Carvalho L.P.S."/>
            <person name="Shen B."/>
        </authorList>
    </citation>
    <scope>NUCLEOTIDE SEQUENCE [LARGE SCALE GENOMIC DNA]</scope>
    <source>
        <strain evidence="7 8">NPDC049574</strain>
    </source>
</reference>
<keyword evidence="8" id="KW-1185">Reference proteome</keyword>
<gene>
    <name evidence="7" type="ORF">AB0K40_12125</name>
</gene>
<keyword evidence="3" id="KW-0238">DNA-binding</keyword>
<dbReference type="RefSeq" id="WP_364448058.1">
    <property type="nucleotide sequence ID" value="NZ_JBFARM010000003.1"/>
</dbReference>
<feature type="domain" description="RNA polymerase sigma-70 region 2" evidence="6">
    <location>
        <begin position="40"/>
        <end position="104"/>
    </location>
</feature>
<evidence type="ECO:0000313" key="7">
    <source>
        <dbReference type="EMBL" id="MEV4286238.1"/>
    </source>
</evidence>